<feature type="repeat" description="ANK" evidence="3">
    <location>
        <begin position="91"/>
        <end position="128"/>
    </location>
</feature>
<dbReference type="SUPFAM" id="SSF48403">
    <property type="entry name" value="Ankyrin repeat"/>
    <property type="match status" value="1"/>
</dbReference>
<dbReference type="Gene3D" id="1.25.40.20">
    <property type="entry name" value="Ankyrin repeat-containing domain"/>
    <property type="match status" value="1"/>
</dbReference>
<keyword evidence="1" id="KW-0677">Repeat</keyword>
<organism evidence="4 5">
    <name type="scientific">Orchesella cincta</name>
    <name type="common">Springtail</name>
    <name type="synonym">Podura cincta</name>
    <dbReference type="NCBI Taxonomy" id="48709"/>
    <lineage>
        <taxon>Eukaryota</taxon>
        <taxon>Metazoa</taxon>
        <taxon>Ecdysozoa</taxon>
        <taxon>Arthropoda</taxon>
        <taxon>Hexapoda</taxon>
        <taxon>Collembola</taxon>
        <taxon>Entomobryomorpha</taxon>
        <taxon>Entomobryoidea</taxon>
        <taxon>Orchesellidae</taxon>
        <taxon>Orchesellinae</taxon>
        <taxon>Orchesella</taxon>
    </lineage>
</organism>
<dbReference type="SMART" id="SM00248">
    <property type="entry name" value="ANK"/>
    <property type="match status" value="4"/>
</dbReference>
<dbReference type="InterPro" id="IPR050745">
    <property type="entry name" value="Multifunctional_regulatory"/>
</dbReference>
<proteinExistence type="predicted"/>
<dbReference type="OMA" id="DCEVWIL"/>
<keyword evidence="5" id="KW-1185">Reference proteome</keyword>
<name>A0A1D2ND10_ORCCI</name>
<dbReference type="Pfam" id="PF12796">
    <property type="entry name" value="Ank_2"/>
    <property type="match status" value="1"/>
</dbReference>
<dbReference type="Proteomes" id="UP000094527">
    <property type="component" value="Unassembled WGS sequence"/>
</dbReference>
<keyword evidence="2 3" id="KW-0040">ANK repeat</keyword>
<dbReference type="AlphaFoldDB" id="A0A1D2ND10"/>
<dbReference type="EMBL" id="LJIJ01000086">
    <property type="protein sequence ID" value="ODN03147.1"/>
    <property type="molecule type" value="Genomic_DNA"/>
</dbReference>
<dbReference type="InterPro" id="IPR002110">
    <property type="entry name" value="Ankyrin_rpt"/>
</dbReference>
<reference evidence="4 5" key="1">
    <citation type="journal article" date="2016" name="Genome Biol. Evol.">
        <title>Gene Family Evolution Reflects Adaptation to Soil Environmental Stressors in the Genome of the Collembolan Orchesella cincta.</title>
        <authorList>
            <person name="Faddeeva-Vakhrusheva A."/>
            <person name="Derks M.F."/>
            <person name="Anvar S.Y."/>
            <person name="Agamennone V."/>
            <person name="Suring W."/>
            <person name="Smit S."/>
            <person name="van Straalen N.M."/>
            <person name="Roelofs D."/>
        </authorList>
    </citation>
    <scope>NUCLEOTIDE SEQUENCE [LARGE SCALE GENOMIC DNA]</scope>
    <source>
        <tissue evidence="4">Mixed pool</tissue>
    </source>
</reference>
<dbReference type="PROSITE" id="PS50088">
    <property type="entry name" value="ANK_REPEAT"/>
    <property type="match status" value="1"/>
</dbReference>
<dbReference type="STRING" id="48709.A0A1D2ND10"/>
<evidence type="ECO:0000256" key="1">
    <source>
        <dbReference type="ARBA" id="ARBA00022737"/>
    </source>
</evidence>
<dbReference type="InterPro" id="IPR036770">
    <property type="entry name" value="Ankyrin_rpt-contain_sf"/>
</dbReference>
<protein>
    <submittedName>
        <fullName evidence="4">Ankyrin repeat domain-containing protein 49</fullName>
    </submittedName>
</protein>
<sequence>MPGSLVFQGADQYVIDCIKDIDTVNTNTFEERCATLRFLLSQQPQLIEARNEYQFTPLHYACAIEFRNGRQLEFIRCLIAHNADLNARGVYGLTPLHIAVCSWKAHSNVFEVICTLIKHGADPDAVTEHGSTLLHIAAHQLPSMVFHELVEFLVSIGRTKSFNAKDSDGWTVLHHTVSERHFQPRVETLEIFKAHGFDFNAITNKGISIALTAFSSGCSKNFLKILRQFGTDCEVWILDPEQKNFT</sequence>
<dbReference type="OrthoDB" id="341259at2759"/>
<evidence type="ECO:0000313" key="4">
    <source>
        <dbReference type="EMBL" id="ODN03147.1"/>
    </source>
</evidence>
<evidence type="ECO:0000256" key="2">
    <source>
        <dbReference type="ARBA" id="ARBA00023043"/>
    </source>
</evidence>
<dbReference type="PANTHER" id="PTHR24189">
    <property type="entry name" value="MYOTROPHIN"/>
    <property type="match status" value="1"/>
</dbReference>
<comment type="caution">
    <text evidence="4">The sequence shown here is derived from an EMBL/GenBank/DDBJ whole genome shotgun (WGS) entry which is preliminary data.</text>
</comment>
<evidence type="ECO:0000313" key="5">
    <source>
        <dbReference type="Proteomes" id="UP000094527"/>
    </source>
</evidence>
<accession>A0A1D2ND10</accession>
<evidence type="ECO:0000256" key="3">
    <source>
        <dbReference type="PROSITE-ProRule" id="PRU00023"/>
    </source>
</evidence>
<gene>
    <name evidence="4" type="ORF">Ocin01_03564</name>
</gene>